<dbReference type="GO" id="GO:0005886">
    <property type="term" value="C:plasma membrane"/>
    <property type="evidence" value="ECO:0007669"/>
    <property type="project" value="UniProtKB-SubCell"/>
</dbReference>
<sequence length="460" mass="48899">MSDTQSGATAPGPDDNGPGTASDRSHTPIVRVVAASMLGTTVEWYDYFLYGVAAALVFPMVFFPDSEGAVGILLSMGTFAVGFVARPLGGLVFGHYGDKIGRKKLLVLSLLMMGFATFAIGLLPGYATIGVLAPILLVLLRIIQGFALGGEWGGAVLIVSEHGRPEHRGFWASWPQAGAPAGQLLAQAMLGVMALVQSEEAFLSWGWRIPFLLSAVLVLIGLYVRLAVEESPVFREAQARSAERTAAGEKETMPILDVLREYPREVLTAMGARFAENVSYYIFTIVIATYLQERFDLPSSFVLGAVLIGAAVHLVTIPLWGAISDRVGRKPVYLFGAVGVGLWAFAFFFLIDTRNFALTAIAVTVGLVLHGAMYGPQAAFLSELFGTKVRYSGISIGYQLASVFAGGLAPLIAASLLVATGSGYAIAAYIAASTVVTIIAVAGYSETRTRRLDDDVLQRG</sequence>
<dbReference type="GO" id="GO:0015293">
    <property type="term" value="F:symporter activity"/>
    <property type="evidence" value="ECO:0007669"/>
    <property type="project" value="UniProtKB-KW"/>
</dbReference>
<feature type="domain" description="Major facilitator superfamily (MFS) profile" evidence="13">
    <location>
        <begin position="32"/>
        <end position="448"/>
    </location>
</feature>
<feature type="transmembrane region" description="Helical" evidence="12">
    <location>
        <begin position="332"/>
        <end position="351"/>
    </location>
</feature>
<feature type="transmembrane region" description="Helical" evidence="12">
    <location>
        <begin position="171"/>
        <end position="195"/>
    </location>
</feature>
<evidence type="ECO:0000256" key="5">
    <source>
        <dbReference type="ARBA" id="ARBA00022692"/>
    </source>
</evidence>
<keyword evidence="15" id="KW-1185">Reference proteome</keyword>
<proteinExistence type="inferred from homology"/>
<dbReference type="AlphaFoldDB" id="A0A1Y2N9S4"/>
<feature type="transmembrane region" description="Helical" evidence="12">
    <location>
        <begin position="105"/>
        <end position="129"/>
    </location>
</feature>
<dbReference type="InterPro" id="IPR005828">
    <property type="entry name" value="MFS_sugar_transport-like"/>
</dbReference>
<feature type="transmembrane region" description="Helical" evidence="12">
    <location>
        <begin position="135"/>
        <end position="159"/>
    </location>
</feature>
<evidence type="ECO:0000256" key="3">
    <source>
        <dbReference type="ARBA" id="ARBA00022448"/>
    </source>
</evidence>
<feature type="transmembrane region" description="Helical" evidence="12">
    <location>
        <begin position="396"/>
        <end position="418"/>
    </location>
</feature>
<dbReference type="SUPFAM" id="SSF103473">
    <property type="entry name" value="MFS general substrate transporter"/>
    <property type="match status" value="1"/>
</dbReference>
<dbReference type="InterPro" id="IPR005829">
    <property type="entry name" value="Sugar_transporter_CS"/>
</dbReference>
<evidence type="ECO:0000256" key="10">
    <source>
        <dbReference type="ARBA" id="ARBA00039918"/>
    </source>
</evidence>
<keyword evidence="7 12" id="KW-1133">Transmembrane helix</keyword>
<evidence type="ECO:0000256" key="6">
    <source>
        <dbReference type="ARBA" id="ARBA00022847"/>
    </source>
</evidence>
<reference evidence="14 15" key="1">
    <citation type="submission" date="2016-09" db="EMBL/GenBank/DDBJ databases">
        <title>Pseudonocardia autotrophica DSM535, a candidate organism with high potential of specific P450 cytochromes.</title>
        <authorList>
            <person name="Grumaz C."/>
            <person name="Vainshtein Y."/>
            <person name="Kirstahler P."/>
            <person name="Sohn K."/>
        </authorList>
    </citation>
    <scope>NUCLEOTIDE SEQUENCE [LARGE SCALE GENOMIC DNA]</scope>
    <source>
        <strain evidence="14 15">DSM 535</strain>
    </source>
</reference>
<dbReference type="InterPro" id="IPR020846">
    <property type="entry name" value="MFS_dom"/>
</dbReference>
<protein>
    <recommendedName>
        <fullName evidence="10">Putative proline/betaine transporter</fullName>
    </recommendedName>
</protein>
<keyword evidence="5 12" id="KW-0812">Transmembrane</keyword>
<organism evidence="14 15">
    <name type="scientific">Pseudonocardia autotrophica</name>
    <name type="common">Amycolata autotrophica</name>
    <name type="synonym">Nocardia autotrophica</name>
    <dbReference type="NCBI Taxonomy" id="2074"/>
    <lineage>
        <taxon>Bacteria</taxon>
        <taxon>Bacillati</taxon>
        <taxon>Actinomycetota</taxon>
        <taxon>Actinomycetes</taxon>
        <taxon>Pseudonocardiales</taxon>
        <taxon>Pseudonocardiaceae</taxon>
        <taxon>Pseudonocardia</taxon>
    </lineage>
</organism>
<feature type="transmembrane region" description="Helical" evidence="12">
    <location>
        <begin position="44"/>
        <end position="63"/>
    </location>
</feature>
<keyword evidence="8 12" id="KW-0472">Membrane</keyword>
<dbReference type="PANTHER" id="PTHR43045">
    <property type="entry name" value="SHIKIMATE TRANSPORTER"/>
    <property type="match status" value="1"/>
</dbReference>
<evidence type="ECO:0000256" key="8">
    <source>
        <dbReference type="ARBA" id="ARBA00023136"/>
    </source>
</evidence>
<feature type="transmembrane region" description="Helical" evidence="12">
    <location>
        <begin position="69"/>
        <end position="93"/>
    </location>
</feature>
<comment type="caution">
    <text evidence="14">The sequence shown here is derived from an EMBL/GenBank/DDBJ whole genome shotgun (WGS) entry which is preliminary data.</text>
</comment>
<evidence type="ECO:0000256" key="7">
    <source>
        <dbReference type="ARBA" id="ARBA00022989"/>
    </source>
</evidence>
<dbReference type="STRING" id="2074.BG845_00341"/>
<keyword evidence="3" id="KW-0813">Transport</keyword>
<evidence type="ECO:0000256" key="4">
    <source>
        <dbReference type="ARBA" id="ARBA00022475"/>
    </source>
</evidence>
<dbReference type="PROSITE" id="PS50850">
    <property type="entry name" value="MFS"/>
    <property type="match status" value="1"/>
</dbReference>
<evidence type="ECO:0000313" key="15">
    <source>
        <dbReference type="Proteomes" id="UP000194360"/>
    </source>
</evidence>
<dbReference type="PANTHER" id="PTHR43045:SF1">
    <property type="entry name" value="SHIKIMATE TRANSPORTER"/>
    <property type="match status" value="1"/>
</dbReference>
<dbReference type="FunFam" id="1.20.1250.20:FF:000001">
    <property type="entry name" value="Dicarboxylate MFS transporter"/>
    <property type="match status" value="1"/>
</dbReference>
<comment type="similarity">
    <text evidence="2">Belongs to the major facilitator superfamily. Metabolite:H+ Symporter (MHS) family (TC 2.A.1.6) family.</text>
</comment>
<evidence type="ECO:0000256" key="1">
    <source>
        <dbReference type="ARBA" id="ARBA00004651"/>
    </source>
</evidence>
<feature type="transmembrane region" description="Helical" evidence="12">
    <location>
        <begin position="207"/>
        <end position="228"/>
    </location>
</feature>
<dbReference type="CDD" id="cd17369">
    <property type="entry name" value="MFS_ShiA_like"/>
    <property type="match status" value="1"/>
</dbReference>
<name>A0A1Y2N9S4_PSEAH</name>
<feature type="transmembrane region" description="Helical" evidence="12">
    <location>
        <begin position="357"/>
        <end position="375"/>
    </location>
</feature>
<keyword evidence="6" id="KW-0769">Symport</keyword>
<dbReference type="Pfam" id="PF00083">
    <property type="entry name" value="Sugar_tr"/>
    <property type="match status" value="1"/>
</dbReference>
<accession>A0A1Y2N9S4</accession>
<evidence type="ECO:0000313" key="14">
    <source>
        <dbReference type="EMBL" id="OSY44220.1"/>
    </source>
</evidence>
<comment type="subcellular location">
    <subcellularLocation>
        <location evidence="1">Cell membrane</location>
        <topology evidence="1">Multi-pass membrane protein</topology>
    </subcellularLocation>
</comment>
<dbReference type="PROSITE" id="PS00217">
    <property type="entry name" value="SUGAR_TRANSPORT_2"/>
    <property type="match status" value="1"/>
</dbReference>
<dbReference type="OrthoDB" id="8953821at2"/>
<comment type="function">
    <text evidence="9">May be a proton symporter involved in the uptake of osmolytes such as proline and glycine betaine.</text>
</comment>
<dbReference type="Proteomes" id="UP000194360">
    <property type="component" value="Unassembled WGS sequence"/>
</dbReference>
<feature type="region of interest" description="Disordered" evidence="11">
    <location>
        <begin position="1"/>
        <end position="24"/>
    </location>
</feature>
<gene>
    <name evidence="14" type="primary">yhjE_2</name>
    <name evidence="14" type="ORF">BG845_00341</name>
</gene>
<feature type="transmembrane region" description="Helical" evidence="12">
    <location>
        <begin position="297"/>
        <end position="320"/>
    </location>
</feature>
<dbReference type="Gene3D" id="1.20.1250.20">
    <property type="entry name" value="MFS general substrate transporter like domains"/>
    <property type="match status" value="2"/>
</dbReference>
<evidence type="ECO:0000256" key="2">
    <source>
        <dbReference type="ARBA" id="ARBA00008240"/>
    </source>
</evidence>
<evidence type="ECO:0000256" key="12">
    <source>
        <dbReference type="SAM" id="Phobius"/>
    </source>
</evidence>
<evidence type="ECO:0000256" key="11">
    <source>
        <dbReference type="SAM" id="MobiDB-lite"/>
    </source>
</evidence>
<evidence type="ECO:0000259" key="13">
    <source>
        <dbReference type="PROSITE" id="PS50850"/>
    </source>
</evidence>
<evidence type="ECO:0000256" key="9">
    <source>
        <dbReference type="ARBA" id="ARBA00037295"/>
    </source>
</evidence>
<dbReference type="EMBL" id="MIGB01000001">
    <property type="protein sequence ID" value="OSY44220.1"/>
    <property type="molecule type" value="Genomic_DNA"/>
</dbReference>
<feature type="transmembrane region" description="Helical" evidence="12">
    <location>
        <begin position="274"/>
        <end position="291"/>
    </location>
</feature>
<feature type="transmembrane region" description="Helical" evidence="12">
    <location>
        <begin position="424"/>
        <end position="444"/>
    </location>
</feature>
<keyword evidence="4" id="KW-1003">Cell membrane</keyword>
<dbReference type="InterPro" id="IPR036259">
    <property type="entry name" value="MFS_trans_sf"/>
</dbReference>